<evidence type="ECO:0000313" key="11">
    <source>
        <dbReference type="Proteomes" id="UP000716291"/>
    </source>
</evidence>
<evidence type="ECO:0000313" key="10">
    <source>
        <dbReference type="EMBL" id="KAG1315500.1"/>
    </source>
</evidence>
<reference evidence="10" key="1">
    <citation type="journal article" date="2020" name="Microb. Genom.">
        <title>Genetic diversity of clinical and environmental Mucorales isolates obtained from an investigation of mucormycosis cases among solid organ transplant recipients.</title>
        <authorList>
            <person name="Nguyen M.H."/>
            <person name="Kaul D."/>
            <person name="Muto C."/>
            <person name="Cheng S.J."/>
            <person name="Richter R.A."/>
            <person name="Bruno V.M."/>
            <person name="Liu G."/>
            <person name="Beyhan S."/>
            <person name="Sundermann A.J."/>
            <person name="Mounaud S."/>
            <person name="Pasculle A.W."/>
            <person name="Nierman W.C."/>
            <person name="Driscoll E."/>
            <person name="Cumbie R."/>
            <person name="Clancy C.J."/>
            <person name="Dupont C.L."/>
        </authorList>
    </citation>
    <scope>NUCLEOTIDE SEQUENCE</scope>
    <source>
        <strain evidence="10">GL11</strain>
    </source>
</reference>
<name>A0A9P6XK35_RHIOR</name>
<evidence type="ECO:0000256" key="6">
    <source>
        <dbReference type="ARBA" id="ARBA00023128"/>
    </source>
</evidence>
<dbReference type="Pfam" id="PF10568">
    <property type="entry name" value="Tom37"/>
    <property type="match status" value="1"/>
</dbReference>
<dbReference type="PANTHER" id="PTHR12289">
    <property type="entry name" value="METAXIN RELATED"/>
    <property type="match status" value="1"/>
</dbReference>
<dbReference type="InterPro" id="IPR019564">
    <property type="entry name" value="Sam37/metaxin_N"/>
</dbReference>
<dbReference type="EMBL" id="JAANQT010000039">
    <property type="protein sequence ID" value="KAG1315500.1"/>
    <property type="molecule type" value="Genomic_DNA"/>
</dbReference>
<comment type="caution">
    <text evidence="10">The sequence shown here is derived from an EMBL/GenBank/DDBJ whole genome shotgun (WGS) entry which is preliminary data.</text>
</comment>
<evidence type="ECO:0000256" key="1">
    <source>
        <dbReference type="ARBA" id="ARBA00004294"/>
    </source>
</evidence>
<organism evidence="10 11">
    <name type="scientific">Rhizopus oryzae</name>
    <name type="common">Mucormycosis agent</name>
    <name type="synonym">Rhizopus arrhizus var. delemar</name>
    <dbReference type="NCBI Taxonomy" id="64495"/>
    <lineage>
        <taxon>Eukaryota</taxon>
        <taxon>Fungi</taxon>
        <taxon>Fungi incertae sedis</taxon>
        <taxon>Mucoromycota</taxon>
        <taxon>Mucoromycotina</taxon>
        <taxon>Mucoromycetes</taxon>
        <taxon>Mucorales</taxon>
        <taxon>Mucorineae</taxon>
        <taxon>Rhizopodaceae</taxon>
        <taxon>Rhizopus</taxon>
    </lineage>
</organism>
<dbReference type="InterPro" id="IPR050931">
    <property type="entry name" value="Mito_Protein_Transport_Metaxin"/>
</dbReference>
<dbReference type="InterPro" id="IPR033468">
    <property type="entry name" value="Metaxin_GST"/>
</dbReference>
<keyword evidence="3" id="KW-0813">Transport</keyword>
<dbReference type="Pfam" id="PF17171">
    <property type="entry name" value="GST_C_6"/>
    <property type="match status" value="1"/>
</dbReference>
<evidence type="ECO:0000259" key="9">
    <source>
        <dbReference type="Pfam" id="PF17171"/>
    </source>
</evidence>
<dbReference type="CDD" id="cd03054">
    <property type="entry name" value="GST_N_Metaxin"/>
    <property type="match status" value="1"/>
</dbReference>
<dbReference type="InterPro" id="IPR036282">
    <property type="entry name" value="Glutathione-S-Trfase_C_sf"/>
</dbReference>
<keyword evidence="6" id="KW-0496">Mitochondrion</keyword>
<evidence type="ECO:0000256" key="2">
    <source>
        <dbReference type="ARBA" id="ARBA00009170"/>
    </source>
</evidence>
<evidence type="ECO:0000256" key="5">
    <source>
        <dbReference type="ARBA" id="ARBA00022927"/>
    </source>
</evidence>
<comment type="subcellular location">
    <subcellularLocation>
        <location evidence="1">Mitochondrion outer membrane</location>
    </subcellularLocation>
</comment>
<accession>A0A9P6XK35</accession>
<keyword evidence="5" id="KW-0653">Protein transport</keyword>
<feature type="domain" description="Metaxin glutathione S-transferase" evidence="9">
    <location>
        <begin position="206"/>
        <end position="281"/>
    </location>
</feature>
<sequence length="288" mass="33224">MTSTPSSRFGELPTIELPSFLEFLKLKKFPLKVYPSVHEPKPLKKDTLYVYGPGKKRKTWFDVDCLQIQAYLKFCGIEYDIYPINQPEASPSGKLPFLATVVGEVYDENQIIHWVKETRKMEKELSSDIEQSKAFITLVEKKLKPALLFSMWLEPLNANEITCKAYYDHLPTPVDHAVFYKKQNEVTKLLLTEKDVLVREEIYQDAANALEALSVKLGDDTYFFGSSEPTWVDAVIFSHLHCALTTTITDQGKYTKKEIKQARTLSDLVHRHDNLFNYVKSVNEGWFK</sequence>
<dbReference type="SUPFAM" id="SSF47616">
    <property type="entry name" value="GST C-terminal domain-like"/>
    <property type="match status" value="1"/>
</dbReference>
<dbReference type="Proteomes" id="UP000716291">
    <property type="component" value="Unassembled WGS sequence"/>
</dbReference>
<evidence type="ECO:0000259" key="8">
    <source>
        <dbReference type="Pfam" id="PF10568"/>
    </source>
</evidence>
<dbReference type="AlphaFoldDB" id="A0A9P6XK35"/>
<keyword evidence="7" id="KW-0472">Membrane</keyword>
<gene>
    <name evidence="10" type="ORF">G6F64_000626</name>
</gene>
<keyword evidence="4" id="KW-1000">Mitochondrion outer membrane</keyword>
<dbReference type="PANTHER" id="PTHR12289:SF41">
    <property type="entry name" value="FAILED AXON CONNECTIONS-RELATED"/>
    <property type="match status" value="1"/>
</dbReference>
<dbReference type="OrthoDB" id="198787at2759"/>
<evidence type="ECO:0000256" key="4">
    <source>
        <dbReference type="ARBA" id="ARBA00022787"/>
    </source>
</evidence>
<dbReference type="GO" id="GO:0015031">
    <property type="term" value="P:protein transport"/>
    <property type="evidence" value="ECO:0007669"/>
    <property type="project" value="UniProtKB-KW"/>
</dbReference>
<comment type="similarity">
    <text evidence="2">Belongs to the metaxin family.</text>
</comment>
<proteinExistence type="inferred from homology"/>
<protein>
    <submittedName>
        <fullName evidence="10">Uncharacterized protein</fullName>
    </submittedName>
</protein>
<dbReference type="GO" id="GO:0001401">
    <property type="term" value="C:SAM complex"/>
    <property type="evidence" value="ECO:0007669"/>
    <property type="project" value="InterPro"/>
</dbReference>
<keyword evidence="11" id="KW-1185">Reference proteome</keyword>
<evidence type="ECO:0000256" key="3">
    <source>
        <dbReference type="ARBA" id="ARBA00022448"/>
    </source>
</evidence>
<feature type="domain" description="Mitochondrial outer membrane transport complex Sam37/metaxin N-terminal" evidence="8">
    <location>
        <begin position="65"/>
        <end position="182"/>
    </location>
</feature>
<evidence type="ECO:0000256" key="7">
    <source>
        <dbReference type="ARBA" id="ARBA00023136"/>
    </source>
</evidence>